<comment type="caution">
    <text evidence="2">The sequence shown here is derived from an EMBL/GenBank/DDBJ whole genome shotgun (WGS) entry which is preliminary data.</text>
</comment>
<dbReference type="EMBL" id="WBXO01000001">
    <property type="protein sequence ID" value="KAB2954659.1"/>
    <property type="molecule type" value="Genomic_DNA"/>
</dbReference>
<evidence type="ECO:0000259" key="1">
    <source>
        <dbReference type="Pfam" id="PF13472"/>
    </source>
</evidence>
<reference evidence="2 3" key="1">
    <citation type="submission" date="2019-10" db="EMBL/GenBank/DDBJ databases">
        <title>Whole-genome sequence of the extremophile Heliorestis acidaminivorans DSM 24790.</title>
        <authorList>
            <person name="Kyndt J.A."/>
            <person name="Meyer T.E."/>
        </authorList>
    </citation>
    <scope>NUCLEOTIDE SEQUENCE [LARGE SCALE GENOMIC DNA]</scope>
    <source>
        <strain evidence="2 3">DSM 24790</strain>
    </source>
</reference>
<name>A0A6I0EXX6_9FIRM</name>
<evidence type="ECO:0000313" key="3">
    <source>
        <dbReference type="Proteomes" id="UP000468766"/>
    </source>
</evidence>
<keyword evidence="3" id="KW-1185">Reference proteome</keyword>
<evidence type="ECO:0000313" key="2">
    <source>
        <dbReference type="EMBL" id="KAB2954659.1"/>
    </source>
</evidence>
<dbReference type="InterPro" id="IPR036514">
    <property type="entry name" value="SGNH_hydro_sf"/>
</dbReference>
<dbReference type="PANTHER" id="PTHR30383:SF27">
    <property type="entry name" value="SPORE GERMINATION LIPASE LIPC"/>
    <property type="match status" value="1"/>
</dbReference>
<dbReference type="GO" id="GO:0004622">
    <property type="term" value="F:phosphatidylcholine lysophospholipase activity"/>
    <property type="evidence" value="ECO:0007669"/>
    <property type="project" value="TreeGrafter"/>
</dbReference>
<dbReference type="InterPro" id="IPR013830">
    <property type="entry name" value="SGNH_hydro"/>
</dbReference>
<dbReference type="Proteomes" id="UP000468766">
    <property type="component" value="Unassembled WGS sequence"/>
</dbReference>
<organism evidence="2 3">
    <name type="scientific">Heliorestis acidaminivorans</name>
    <dbReference type="NCBI Taxonomy" id="553427"/>
    <lineage>
        <taxon>Bacteria</taxon>
        <taxon>Bacillati</taxon>
        <taxon>Bacillota</taxon>
        <taxon>Clostridia</taxon>
        <taxon>Eubacteriales</taxon>
        <taxon>Heliobacteriaceae</taxon>
        <taxon>Heliorestis</taxon>
    </lineage>
</organism>
<feature type="domain" description="SGNH hydrolase-type esterase" evidence="1">
    <location>
        <begin position="29"/>
        <end position="217"/>
    </location>
</feature>
<protein>
    <submittedName>
        <fullName evidence="2">SGNH/GDSL hydrolase family protein</fullName>
    </submittedName>
</protein>
<dbReference type="Pfam" id="PF13472">
    <property type="entry name" value="Lipase_GDSL_2"/>
    <property type="match status" value="1"/>
</dbReference>
<sequence>MPVMTPIAIDEHSKEEKSAIQKDTLAVLALGDSLTRGTGDSTGKGYVGHLIDDLRQGSDQNVSIHNLAINGQRSDQLAQQIQQADVQRTIQGADLIVLTIGGNDLFRRGETLLNFDMNAIDGYREAYIQNLNFILSEIRKHNNEATIFYLGLYNPFINLGDSETTSKVIREWNYESAEALALYDHTVFVPTFDLFQLNVNQYLYSDQFHPNSEGYRIMADRLTSLLTNAR</sequence>
<dbReference type="AlphaFoldDB" id="A0A6I0EXX6"/>
<dbReference type="OrthoDB" id="252349at2"/>
<dbReference type="PANTHER" id="PTHR30383">
    <property type="entry name" value="THIOESTERASE 1/PROTEASE 1/LYSOPHOSPHOLIPASE L1"/>
    <property type="match status" value="1"/>
</dbReference>
<dbReference type="InterPro" id="IPR051532">
    <property type="entry name" value="Ester_Hydrolysis_Enzymes"/>
</dbReference>
<dbReference type="CDD" id="cd04506">
    <property type="entry name" value="SGNH_hydrolase_YpmR_like"/>
    <property type="match status" value="1"/>
</dbReference>
<dbReference type="Gene3D" id="3.40.50.1110">
    <property type="entry name" value="SGNH hydrolase"/>
    <property type="match status" value="1"/>
</dbReference>
<gene>
    <name evidence="2" type="ORF">F9B85_00485</name>
</gene>
<dbReference type="SUPFAM" id="SSF52266">
    <property type="entry name" value="SGNH hydrolase"/>
    <property type="match status" value="1"/>
</dbReference>
<keyword evidence="2" id="KW-0378">Hydrolase</keyword>
<proteinExistence type="predicted"/>
<accession>A0A6I0EXX6</accession>